<evidence type="ECO:0000259" key="2">
    <source>
        <dbReference type="PROSITE" id="PS51384"/>
    </source>
</evidence>
<sequence>MARPQGRPGNHALAQVVEAQRISPSYTRVTVAGPELARFASGGLHFRLLFGPSGAGWPGVDTNGVTEWPQGAAAWHKPVYTTRKLWNPDGIPHLSFDVFMHEGGHVAGWCSSVGPGTEVVLAGPGGGKTPQHGGWHGFVGDETAVPVISRLLAEMPLDAGGTAVLVVPCAADVQPLDHPRGVSVHWITRDKGGTPLAGLDMLDIPDGPRSVFFAAEAAEAQSARKILAGRGLNKSEISSAAYWTRT</sequence>
<name>A0ABV7E195_9RHOB</name>
<dbReference type="Proteomes" id="UP001595445">
    <property type="component" value="Unassembled WGS sequence"/>
</dbReference>
<evidence type="ECO:0000256" key="1">
    <source>
        <dbReference type="ARBA" id="ARBA00035644"/>
    </source>
</evidence>
<dbReference type="Pfam" id="PF08021">
    <property type="entry name" value="FAD_binding_9"/>
    <property type="match status" value="1"/>
</dbReference>
<dbReference type="PANTHER" id="PTHR30157">
    <property type="entry name" value="FERRIC REDUCTASE, NADPH-DEPENDENT"/>
    <property type="match status" value="1"/>
</dbReference>
<accession>A0ABV7E195</accession>
<keyword evidence="4" id="KW-1185">Reference proteome</keyword>
<organism evidence="3 4">
    <name type="scientific">Tabrizicola soli</name>
    <dbReference type="NCBI Taxonomy" id="2185115"/>
    <lineage>
        <taxon>Bacteria</taxon>
        <taxon>Pseudomonadati</taxon>
        <taxon>Pseudomonadota</taxon>
        <taxon>Alphaproteobacteria</taxon>
        <taxon>Rhodobacterales</taxon>
        <taxon>Paracoccaceae</taxon>
        <taxon>Tabrizicola</taxon>
    </lineage>
</organism>
<protein>
    <submittedName>
        <fullName evidence="3">Siderophore-interacting protein</fullName>
    </submittedName>
</protein>
<dbReference type="InterPro" id="IPR007037">
    <property type="entry name" value="SIP_rossman_dom"/>
</dbReference>
<dbReference type="InterPro" id="IPR039374">
    <property type="entry name" value="SIP_fam"/>
</dbReference>
<dbReference type="CDD" id="cd06193">
    <property type="entry name" value="siderophore_interacting"/>
    <property type="match status" value="1"/>
</dbReference>
<dbReference type="PANTHER" id="PTHR30157:SF0">
    <property type="entry name" value="NADPH-DEPENDENT FERRIC-CHELATE REDUCTASE"/>
    <property type="match status" value="1"/>
</dbReference>
<dbReference type="PROSITE" id="PS51384">
    <property type="entry name" value="FAD_FR"/>
    <property type="match status" value="1"/>
</dbReference>
<evidence type="ECO:0000313" key="3">
    <source>
        <dbReference type="EMBL" id="MFC3088064.1"/>
    </source>
</evidence>
<dbReference type="RefSeq" id="WP_197647557.1">
    <property type="nucleotide sequence ID" value="NZ_JAEACP010000032.1"/>
</dbReference>
<dbReference type="InterPro" id="IPR013113">
    <property type="entry name" value="SIP_FAD-bd"/>
</dbReference>
<proteinExistence type="inferred from homology"/>
<reference evidence="4" key="1">
    <citation type="journal article" date="2019" name="Int. J. Syst. Evol. Microbiol.">
        <title>The Global Catalogue of Microorganisms (GCM) 10K type strain sequencing project: providing services to taxonomists for standard genome sequencing and annotation.</title>
        <authorList>
            <consortium name="The Broad Institute Genomics Platform"/>
            <consortium name="The Broad Institute Genome Sequencing Center for Infectious Disease"/>
            <person name="Wu L."/>
            <person name="Ma J."/>
        </authorList>
    </citation>
    <scope>NUCLEOTIDE SEQUENCE [LARGE SCALE GENOMIC DNA]</scope>
    <source>
        <strain evidence="4">KCTC 62102</strain>
    </source>
</reference>
<comment type="caution">
    <text evidence="3">The sequence shown here is derived from an EMBL/GenBank/DDBJ whole genome shotgun (WGS) entry which is preliminary data.</text>
</comment>
<dbReference type="Pfam" id="PF04954">
    <property type="entry name" value="SIP"/>
    <property type="match status" value="1"/>
</dbReference>
<dbReference type="InterPro" id="IPR039261">
    <property type="entry name" value="FNR_nucleotide-bd"/>
</dbReference>
<comment type="similarity">
    <text evidence="1">Belongs to the SIP oxidoreductase family.</text>
</comment>
<dbReference type="InterPro" id="IPR017927">
    <property type="entry name" value="FAD-bd_FR_type"/>
</dbReference>
<dbReference type="Gene3D" id="2.40.30.10">
    <property type="entry name" value="Translation factors"/>
    <property type="match status" value="1"/>
</dbReference>
<feature type="domain" description="FAD-binding FR-type" evidence="2">
    <location>
        <begin position="9"/>
        <end position="131"/>
    </location>
</feature>
<gene>
    <name evidence="3" type="ORF">ACFOD6_18650</name>
</gene>
<dbReference type="Gene3D" id="3.40.50.80">
    <property type="entry name" value="Nucleotide-binding domain of ferredoxin-NADP reductase (FNR) module"/>
    <property type="match status" value="1"/>
</dbReference>
<dbReference type="EMBL" id="JBHRSM010000047">
    <property type="protein sequence ID" value="MFC3088064.1"/>
    <property type="molecule type" value="Genomic_DNA"/>
</dbReference>
<evidence type="ECO:0000313" key="4">
    <source>
        <dbReference type="Proteomes" id="UP001595445"/>
    </source>
</evidence>